<proteinExistence type="predicted"/>
<evidence type="ECO:0000313" key="2">
    <source>
        <dbReference type="Proteomes" id="UP000276506"/>
    </source>
</evidence>
<protein>
    <submittedName>
        <fullName evidence="1">Uncharacterized protein</fullName>
    </submittedName>
</protein>
<reference evidence="1 2" key="1">
    <citation type="submission" date="2018-10" db="EMBL/GenBank/DDBJ databases">
        <title>Transmission dynamics of multidrug resistant bacteria on intensive care unit surfaces.</title>
        <authorList>
            <person name="D'Souza A.W."/>
            <person name="Potter R.F."/>
            <person name="Wallace M."/>
            <person name="Shupe A."/>
            <person name="Patel S."/>
            <person name="Sun S."/>
            <person name="Gul D."/>
            <person name="Kwon J.H."/>
            <person name="Andleeb S."/>
            <person name="Burnham C.-A.D."/>
            <person name="Dantas G."/>
        </authorList>
    </citation>
    <scope>NUCLEOTIDE SEQUENCE [LARGE SCALE GENOMIC DNA]</scope>
    <source>
        <strain evidence="1 2">PX_177</strain>
    </source>
</reference>
<sequence length="103" mass="11007">MIKPPLLSTLNPAVNATVIATFMEEMAVQMVESADTLKTSAMAKVTGTHIHEAVEGMITRAGQIRVLADDMRASGELENFDEACALAGWRPTAQALQGFHAAH</sequence>
<gene>
    <name evidence="1" type="ORF">EGJ28_16130</name>
</gene>
<name>A0A3R8V108_9GAMM</name>
<comment type="caution">
    <text evidence="1">The sequence shown here is derived from an EMBL/GenBank/DDBJ whole genome shotgun (WGS) entry which is preliminary data.</text>
</comment>
<dbReference type="Proteomes" id="UP000276506">
    <property type="component" value="Unassembled WGS sequence"/>
</dbReference>
<dbReference type="AlphaFoldDB" id="A0A3R8V108"/>
<organism evidence="1 2">
    <name type="scientific">Stutzerimonas xanthomarina</name>
    <dbReference type="NCBI Taxonomy" id="271420"/>
    <lineage>
        <taxon>Bacteria</taxon>
        <taxon>Pseudomonadati</taxon>
        <taxon>Pseudomonadota</taxon>
        <taxon>Gammaproteobacteria</taxon>
        <taxon>Pseudomonadales</taxon>
        <taxon>Pseudomonadaceae</taxon>
        <taxon>Stutzerimonas</taxon>
    </lineage>
</organism>
<evidence type="ECO:0000313" key="1">
    <source>
        <dbReference type="EMBL" id="RRV08795.1"/>
    </source>
</evidence>
<dbReference type="EMBL" id="RHQL01000010">
    <property type="protein sequence ID" value="RRV08795.1"/>
    <property type="molecule type" value="Genomic_DNA"/>
</dbReference>
<dbReference type="RefSeq" id="WP_041109828.1">
    <property type="nucleotide sequence ID" value="NZ_RHQL01000010.1"/>
</dbReference>
<accession>A0A3R8V108</accession>